<feature type="domain" description="FecR protein" evidence="2">
    <location>
        <begin position="28"/>
        <end position="150"/>
    </location>
</feature>
<dbReference type="AlphaFoldDB" id="A0A383XQW4"/>
<feature type="compositionally biased region" description="Basic and acidic residues" evidence="1">
    <location>
        <begin position="213"/>
        <end position="225"/>
    </location>
</feature>
<evidence type="ECO:0000313" key="3">
    <source>
        <dbReference type="EMBL" id="PWN55018.1"/>
    </source>
</evidence>
<organism evidence="3 4">
    <name type="scientific">Abyssibacter profundi</name>
    <dbReference type="NCBI Taxonomy" id="2182787"/>
    <lineage>
        <taxon>Bacteria</taxon>
        <taxon>Pseudomonadati</taxon>
        <taxon>Pseudomonadota</taxon>
        <taxon>Gammaproteobacteria</taxon>
        <taxon>Chromatiales</taxon>
        <taxon>Oceanococcaceae</taxon>
        <taxon>Abyssibacter</taxon>
    </lineage>
</organism>
<dbReference type="PANTHER" id="PTHR38731">
    <property type="entry name" value="LIPL45-RELATED LIPOPROTEIN-RELATED"/>
    <property type="match status" value="1"/>
</dbReference>
<dbReference type="Proteomes" id="UP000251800">
    <property type="component" value="Unassembled WGS sequence"/>
</dbReference>
<protein>
    <recommendedName>
        <fullName evidence="2">FecR protein domain-containing protein</fullName>
    </recommendedName>
</protein>
<comment type="caution">
    <text evidence="3">The sequence shown here is derived from an EMBL/GenBank/DDBJ whole genome shotgun (WGS) entry which is preliminary data.</text>
</comment>
<dbReference type="Gene3D" id="2.60.120.1440">
    <property type="match status" value="1"/>
</dbReference>
<reference evidence="3 4" key="1">
    <citation type="submission" date="2018-05" db="EMBL/GenBank/DDBJ databases">
        <title>Abyssibacter profundi OUC007T gen. nov., sp. nov, a marine bacterium isolated from seawater of the Mariana Trench.</title>
        <authorList>
            <person name="Zhou S."/>
        </authorList>
    </citation>
    <scope>NUCLEOTIDE SEQUENCE [LARGE SCALE GENOMIC DNA]</scope>
    <source>
        <strain evidence="3 4">OUC007</strain>
    </source>
</reference>
<feature type="region of interest" description="Disordered" evidence="1">
    <location>
        <begin position="175"/>
        <end position="265"/>
    </location>
</feature>
<gene>
    <name evidence="3" type="ORF">DEH80_14825</name>
</gene>
<keyword evidence="4" id="KW-1185">Reference proteome</keyword>
<sequence>MFVLGGASIERGQSAIAAQRGQQLESGDTLVTGLSGRMHVRMDDGAVITLKPDSRFELTDYAVEEAPAPAAQAPAPAEPDAPIVRTRSNGRAFMSLLKGGFRTITGLIGKADKEAYQIKTPVATIGIRGTHFEIQLINGELFLAVWDGAIDVLLPGGTTSFGDGQQFSFGLVNDEGEVTGFDEPPEAFGGTDDTSTLILGGRGESEGQGNGQGEDKDQTDQRRPVEVASTDDPEELDRDDDPDPDPEPDPVTPVATGAGPYRESSGFTTAALSRAVVIEESGDVTGFVAGHPDGAASYDVGTAAVTNTGFDPNTEIRWGRWADGVATIAIEGGATENLDLTSQSLHYIVGPTGDEPVLPITGTASYTLVGNTNPTDGNGNVGVLGSASLSANFTERTVDSVIDLAIADTVWNASGSGTLTDDSNLFSGTYDTVSVNGETAGNSGIFDGFFIGDGNNNGTPDGAGLIYNLTNGTDSVTGGAVFGEPSP</sequence>
<proteinExistence type="predicted"/>
<feature type="compositionally biased region" description="Acidic residues" evidence="1">
    <location>
        <begin position="229"/>
        <end position="248"/>
    </location>
</feature>
<accession>A0A383XQW4</accession>
<evidence type="ECO:0000313" key="4">
    <source>
        <dbReference type="Proteomes" id="UP000251800"/>
    </source>
</evidence>
<name>A0A383XQW4_9GAMM</name>
<evidence type="ECO:0000256" key="1">
    <source>
        <dbReference type="SAM" id="MobiDB-lite"/>
    </source>
</evidence>
<feature type="compositionally biased region" description="Gly residues" evidence="1">
    <location>
        <begin position="200"/>
        <end position="212"/>
    </location>
</feature>
<dbReference type="Pfam" id="PF04773">
    <property type="entry name" value="FecR"/>
    <property type="match status" value="1"/>
</dbReference>
<dbReference type="InterPro" id="IPR006860">
    <property type="entry name" value="FecR"/>
</dbReference>
<evidence type="ECO:0000259" key="2">
    <source>
        <dbReference type="Pfam" id="PF04773"/>
    </source>
</evidence>
<dbReference type="EMBL" id="QEQK01000015">
    <property type="protein sequence ID" value="PWN55018.1"/>
    <property type="molecule type" value="Genomic_DNA"/>
</dbReference>